<sequence>MQRKSQKWVVSRRRWGRGRRIARKYDKYLARVAAQQSCAESTIVAQGLVLSAEASWHQRARKLIGVWHAAEQTLDCSVARLITIGWCGRQIE</sequence>
<comment type="caution">
    <text evidence="1">The sequence shown here is derived from an EMBL/GenBank/DDBJ whole genome shotgun (WGS) entry which is preliminary data.</text>
</comment>
<reference evidence="1" key="1">
    <citation type="submission" date="2020-11" db="EMBL/GenBank/DDBJ databases">
        <authorList>
            <person name="Whitehead M."/>
        </authorList>
    </citation>
    <scope>NUCLEOTIDE SEQUENCE</scope>
    <source>
        <strain evidence="1">EGII</strain>
    </source>
</reference>
<gene>
    <name evidence="1" type="ORF">CCAP1982_LOCUS7951</name>
</gene>
<dbReference type="Proteomes" id="UP000606786">
    <property type="component" value="Unassembled WGS sequence"/>
</dbReference>
<dbReference type="AlphaFoldDB" id="A0A811UNQ5"/>
<proteinExistence type="predicted"/>
<evidence type="ECO:0000313" key="2">
    <source>
        <dbReference type="Proteomes" id="UP000606786"/>
    </source>
</evidence>
<organism evidence="1 2">
    <name type="scientific">Ceratitis capitata</name>
    <name type="common">Mediterranean fruit fly</name>
    <name type="synonym">Tephritis capitata</name>
    <dbReference type="NCBI Taxonomy" id="7213"/>
    <lineage>
        <taxon>Eukaryota</taxon>
        <taxon>Metazoa</taxon>
        <taxon>Ecdysozoa</taxon>
        <taxon>Arthropoda</taxon>
        <taxon>Hexapoda</taxon>
        <taxon>Insecta</taxon>
        <taxon>Pterygota</taxon>
        <taxon>Neoptera</taxon>
        <taxon>Endopterygota</taxon>
        <taxon>Diptera</taxon>
        <taxon>Brachycera</taxon>
        <taxon>Muscomorpha</taxon>
        <taxon>Tephritoidea</taxon>
        <taxon>Tephritidae</taxon>
        <taxon>Ceratitis</taxon>
        <taxon>Ceratitis</taxon>
    </lineage>
</organism>
<protein>
    <submittedName>
        <fullName evidence="1">(Mediterranean fruit fly) hypothetical protein</fullName>
    </submittedName>
</protein>
<accession>A0A811UNQ5</accession>
<dbReference type="EMBL" id="CAJHJT010000012">
    <property type="protein sequence ID" value="CAD6999427.1"/>
    <property type="molecule type" value="Genomic_DNA"/>
</dbReference>
<evidence type="ECO:0000313" key="1">
    <source>
        <dbReference type="EMBL" id="CAD6999427.1"/>
    </source>
</evidence>
<keyword evidence="2" id="KW-1185">Reference proteome</keyword>
<name>A0A811UNQ5_CERCA</name>